<feature type="compositionally biased region" description="Basic and acidic residues" evidence="1">
    <location>
        <begin position="121"/>
        <end position="133"/>
    </location>
</feature>
<gene>
    <name evidence="2" type="ORF">TEA_001681</name>
</gene>
<accession>A0A4S4DB37</accession>
<name>A0A4S4DB37_CAMSN</name>
<evidence type="ECO:0000313" key="3">
    <source>
        <dbReference type="Proteomes" id="UP000306102"/>
    </source>
</evidence>
<proteinExistence type="predicted"/>
<protein>
    <submittedName>
        <fullName evidence="2">Uncharacterized protein</fullName>
    </submittedName>
</protein>
<evidence type="ECO:0000313" key="2">
    <source>
        <dbReference type="EMBL" id="THF99788.1"/>
    </source>
</evidence>
<feature type="region of interest" description="Disordered" evidence="1">
    <location>
        <begin position="41"/>
        <end position="165"/>
    </location>
</feature>
<keyword evidence="3" id="KW-1185">Reference proteome</keyword>
<sequence>MVLLGARFISLFCNKEDSFGAVLAQRAVKATNLVLDDEDNSGWLIVDDDDDDEGDHATSSQVPQHHQRAGSAGSGSSEGRGLSPPSGSGDDSDGSRPLTGGGSGGQWESAGSAHGCRRSVHHIDHDWNRDSTQQRRHSISTPDVEASIGRSRHIDDIYGHRDLRN</sequence>
<reference evidence="2 3" key="1">
    <citation type="journal article" date="2018" name="Proc. Natl. Acad. Sci. U.S.A.">
        <title>Draft genome sequence of Camellia sinensis var. sinensis provides insights into the evolution of the tea genome and tea quality.</title>
        <authorList>
            <person name="Wei C."/>
            <person name="Yang H."/>
            <person name="Wang S."/>
            <person name="Zhao J."/>
            <person name="Liu C."/>
            <person name="Gao L."/>
            <person name="Xia E."/>
            <person name="Lu Y."/>
            <person name="Tai Y."/>
            <person name="She G."/>
            <person name="Sun J."/>
            <person name="Cao H."/>
            <person name="Tong W."/>
            <person name="Gao Q."/>
            <person name="Li Y."/>
            <person name="Deng W."/>
            <person name="Jiang X."/>
            <person name="Wang W."/>
            <person name="Chen Q."/>
            <person name="Zhang S."/>
            <person name="Li H."/>
            <person name="Wu J."/>
            <person name="Wang P."/>
            <person name="Li P."/>
            <person name="Shi C."/>
            <person name="Zheng F."/>
            <person name="Jian J."/>
            <person name="Huang B."/>
            <person name="Shan D."/>
            <person name="Shi M."/>
            <person name="Fang C."/>
            <person name="Yue Y."/>
            <person name="Li F."/>
            <person name="Li D."/>
            <person name="Wei S."/>
            <person name="Han B."/>
            <person name="Jiang C."/>
            <person name="Yin Y."/>
            <person name="Xia T."/>
            <person name="Zhang Z."/>
            <person name="Bennetzen J.L."/>
            <person name="Zhao S."/>
            <person name="Wan X."/>
        </authorList>
    </citation>
    <scope>NUCLEOTIDE SEQUENCE [LARGE SCALE GENOMIC DNA]</scope>
    <source>
        <strain evidence="3">cv. Shuchazao</strain>
        <tissue evidence="2">Leaf</tissue>
    </source>
</reference>
<dbReference type="EMBL" id="SDRB02011855">
    <property type="protein sequence ID" value="THF99788.1"/>
    <property type="molecule type" value="Genomic_DNA"/>
</dbReference>
<dbReference type="AlphaFoldDB" id="A0A4S4DB37"/>
<feature type="compositionally biased region" description="Low complexity" evidence="1">
    <location>
        <begin position="79"/>
        <end position="89"/>
    </location>
</feature>
<organism evidence="2 3">
    <name type="scientific">Camellia sinensis var. sinensis</name>
    <name type="common">China tea</name>
    <dbReference type="NCBI Taxonomy" id="542762"/>
    <lineage>
        <taxon>Eukaryota</taxon>
        <taxon>Viridiplantae</taxon>
        <taxon>Streptophyta</taxon>
        <taxon>Embryophyta</taxon>
        <taxon>Tracheophyta</taxon>
        <taxon>Spermatophyta</taxon>
        <taxon>Magnoliopsida</taxon>
        <taxon>eudicotyledons</taxon>
        <taxon>Gunneridae</taxon>
        <taxon>Pentapetalae</taxon>
        <taxon>asterids</taxon>
        <taxon>Ericales</taxon>
        <taxon>Theaceae</taxon>
        <taxon>Camellia</taxon>
    </lineage>
</organism>
<feature type="compositionally biased region" description="Basic and acidic residues" evidence="1">
    <location>
        <begin position="152"/>
        <end position="165"/>
    </location>
</feature>
<feature type="compositionally biased region" description="Acidic residues" evidence="1">
    <location>
        <begin position="41"/>
        <end position="54"/>
    </location>
</feature>
<comment type="caution">
    <text evidence="2">The sequence shown here is derived from an EMBL/GenBank/DDBJ whole genome shotgun (WGS) entry which is preliminary data.</text>
</comment>
<evidence type="ECO:0000256" key="1">
    <source>
        <dbReference type="SAM" id="MobiDB-lite"/>
    </source>
</evidence>
<dbReference type="Proteomes" id="UP000306102">
    <property type="component" value="Unassembled WGS sequence"/>
</dbReference>